<dbReference type="eggNOG" id="COG1216">
    <property type="taxonomic scope" value="Bacteria"/>
</dbReference>
<dbReference type="InterPro" id="IPR029044">
    <property type="entry name" value="Nucleotide-diphossugar_trans"/>
</dbReference>
<feature type="domain" description="Glycosyltransferase 2-like" evidence="1">
    <location>
        <begin position="8"/>
        <end position="136"/>
    </location>
</feature>
<dbReference type="InterPro" id="IPR001173">
    <property type="entry name" value="Glyco_trans_2-like"/>
</dbReference>
<protein>
    <recommendedName>
        <fullName evidence="1">Glycosyltransferase 2-like domain-containing protein</fullName>
    </recommendedName>
</protein>
<dbReference type="Gene3D" id="3.90.550.10">
    <property type="entry name" value="Spore Coat Polysaccharide Biosynthesis Protein SpsA, Chain A"/>
    <property type="match status" value="1"/>
</dbReference>
<organism evidence="2 3">
    <name type="scientific">Phocaeicola massiliensis B84634 = Timone 84634 = DSM 17679 = JCM 13223</name>
    <dbReference type="NCBI Taxonomy" id="1121098"/>
    <lineage>
        <taxon>Bacteria</taxon>
        <taxon>Pseudomonadati</taxon>
        <taxon>Bacteroidota</taxon>
        <taxon>Bacteroidia</taxon>
        <taxon>Bacteroidales</taxon>
        <taxon>Bacteroidaceae</taxon>
        <taxon>Phocaeicola</taxon>
    </lineage>
</organism>
<dbReference type="PATRIC" id="fig|1121098.3.peg.776"/>
<dbReference type="HOGENOM" id="CLU_025996_0_7_10"/>
<dbReference type="EMBL" id="AQHY01000008">
    <property type="protein sequence ID" value="EOA57697.1"/>
    <property type="molecule type" value="Genomic_DNA"/>
</dbReference>
<dbReference type="PANTHER" id="PTHR43685:SF2">
    <property type="entry name" value="GLYCOSYLTRANSFERASE 2-LIKE DOMAIN-CONTAINING PROTEIN"/>
    <property type="match status" value="1"/>
</dbReference>
<dbReference type="Pfam" id="PF00535">
    <property type="entry name" value="Glycos_transf_2"/>
    <property type="match status" value="1"/>
</dbReference>
<evidence type="ECO:0000259" key="1">
    <source>
        <dbReference type="Pfam" id="PF00535"/>
    </source>
</evidence>
<comment type="caution">
    <text evidence="2">The sequence shown here is derived from an EMBL/GenBank/DDBJ whole genome shotgun (WGS) entry which is preliminary data.</text>
</comment>
<dbReference type="InterPro" id="IPR050834">
    <property type="entry name" value="Glycosyltransf_2"/>
</dbReference>
<dbReference type="CDD" id="cd00761">
    <property type="entry name" value="Glyco_tranf_GTA_type"/>
    <property type="match status" value="1"/>
</dbReference>
<evidence type="ECO:0000313" key="3">
    <source>
        <dbReference type="Proteomes" id="UP000017831"/>
    </source>
</evidence>
<dbReference type="RefSeq" id="WP_005937295.1">
    <property type="nucleotide sequence ID" value="NZ_KB890335.1"/>
</dbReference>
<dbReference type="PANTHER" id="PTHR43685">
    <property type="entry name" value="GLYCOSYLTRANSFERASE"/>
    <property type="match status" value="1"/>
</dbReference>
<accession>U6RNS5</accession>
<evidence type="ECO:0000313" key="2">
    <source>
        <dbReference type="EMBL" id="EOA57697.1"/>
    </source>
</evidence>
<name>U6RNS5_9BACT</name>
<sequence>MNTFPLISVIIPCYNQGNYLAETLDSVSAQTYPYWECIIVNDGSDDNTEQVAQEYIKKDSRFIYLSQENKGLSAARNYGIVNSNGQYILPLDSDDLIAPTYLERAINAFANDSTVKIVYCRAKLFGKQTGEWLLPKYSLEKMLGVNCIFCSALYHRDSFNMVGGYNTNMKYGFEDWDFWLGILERYPTCSVCQIDEILFYYRIRKRSMARQLDDTKYKFLRKQLWLNHSLLYKRYFYSPLDSFEYLQLLNSREYKLGKLLLAPIRFVLSKMK</sequence>
<reference evidence="2 3" key="1">
    <citation type="submission" date="2013-04" db="EMBL/GenBank/DDBJ databases">
        <title>The Genome Sequence of Bacteroides massiliensis DSM 17679.</title>
        <authorList>
            <consortium name="The Broad Institute Genomics Platform"/>
            <person name="Earl A."/>
            <person name="Ward D."/>
            <person name="Feldgarden M."/>
            <person name="Gevers D."/>
            <person name="Martens E."/>
            <person name="Fenner L."/>
            <person name="Roux V."/>
            <person name="Mallet M.N."/>
            <person name="Raoult D."/>
            <person name="Walker B."/>
            <person name="Young S."/>
            <person name="Zeng Q."/>
            <person name="Gargeya S."/>
            <person name="Fitzgerald M."/>
            <person name="Haas B."/>
            <person name="Abouelleil A."/>
            <person name="Allen A.W."/>
            <person name="Alvarado L."/>
            <person name="Arachchi H.M."/>
            <person name="Berlin A.M."/>
            <person name="Chapman S.B."/>
            <person name="Gainer-Dewar J."/>
            <person name="Goldberg J."/>
            <person name="Griggs A."/>
            <person name="Gujja S."/>
            <person name="Hansen M."/>
            <person name="Howarth C."/>
            <person name="Imamovic A."/>
            <person name="Ireland A."/>
            <person name="Larimer J."/>
            <person name="McCowan C."/>
            <person name="Murphy C."/>
            <person name="Pearson M."/>
            <person name="Poon T.W."/>
            <person name="Priest M."/>
            <person name="Roberts A."/>
            <person name="Saif S."/>
            <person name="Shea T."/>
            <person name="Sisk P."/>
            <person name="Sykes S."/>
            <person name="Wortman J."/>
            <person name="Nusbaum C."/>
            <person name="Birren B."/>
        </authorList>
    </citation>
    <scope>NUCLEOTIDE SEQUENCE [LARGE SCALE GENOMIC DNA]</scope>
    <source>
        <strain evidence="3">B84634 / Timone 84634 / DSM 17679 / JCM 13223</strain>
    </source>
</reference>
<dbReference type="AlphaFoldDB" id="U6RNS5"/>
<dbReference type="SUPFAM" id="SSF53448">
    <property type="entry name" value="Nucleotide-diphospho-sugar transferases"/>
    <property type="match status" value="1"/>
</dbReference>
<gene>
    <name evidence="2" type="ORF">HMPREF1534_00760</name>
</gene>
<proteinExistence type="predicted"/>
<dbReference type="OrthoDB" id="9802649at2"/>
<dbReference type="STRING" id="1121098.HMPREF1534_00760"/>
<dbReference type="GeneID" id="60063196"/>
<dbReference type="Proteomes" id="UP000017831">
    <property type="component" value="Unassembled WGS sequence"/>
</dbReference>
<keyword evidence="3" id="KW-1185">Reference proteome</keyword>